<dbReference type="InterPro" id="IPR009057">
    <property type="entry name" value="Homeodomain-like_sf"/>
</dbReference>
<proteinExistence type="predicted"/>
<protein>
    <submittedName>
        <fullName evidence="1">Resolvase</fullName>
    </submittedName>
</protein>
<reference evidence="1 2" key="1">
    <citation type="submission" date="2020-03" db="EMBL/GenBank/DDBJ databases">
        <title>WGS of the type strain of Planosporangium spp.</title>
        <authorList>
            <person name="Thawai C."/>
        </authorList>
    </citation>
    <scope>NUCLEOTIDE SEQUENCE [LARGE SCALE GENOMIC DNA]</scope>
    <source>
        <strain evidence="1 2">TBRC 5610</strain>
    </source>
</reference>
<gene>
    <name evidence="1" type="ORF">HC031_06760</name>
</gene>
<keyword evidence="2" id="KW-1185">Reference proteome</keyword>
<dbReference type="Proteomes" id="UP000722989">
    <property type="component" value="Unassembled WGS sequence"/>
</dbReference>
<dbReference type="EMBL" id="JAATVY010000003">
    <property type="protein sequence ID" value="NJC69421.1"/>
    <property type="molecule type" value="Genomic_DNA"/>
</dbReference>
<dbReference type="RefSeq" id="WP_167924292.1">
    <property type="nucleotide sequence ID" value="NZ_JAATVY010000003.1"/>
</dbReference>
<accession>A0ABX0XTT7</accession>
<dbReference type="SUPFAM" id="SSF46689">
    <property type="entry name" value="Homeodomain-like"/>
    <property type="match status" value="1"/>
</dbReference>
<name>A0ABX0XTT7_9ACTN</name>
<evidence type="ECO:0000313" key="1">
    <source>
        <dbReference type="EMBL" id="NJC69421.1"/>
    </source>
</evidence>
<dbReference type="Pfam" id="PF13384">
    <property type="entry name" value="HTH_23"/>
    <property type="match status" value="1"/>
</dbReference>
<sequence>MDDLAGEARRLRREGLSVPQIQARLGVSKERLRDWLRGVPPPEWTRRPTAKDDLRERALVLRAQGWSVNDLALELGIARSTAWRWVRHLPLDRDSERARRKREHAALMADGRWERHRRERDERHAAAVASAASEVGSLSDREVLLLGAAVYWCEGAKGKPWRPASKIIFTNSDPGLIRLFLRFLALADVDDERICFRLYIHETADVGAAEQWWMDRLGVGRERFQPTSLKRHRLPVVRKNTGAAYHGCIAVSVRGYRDIYWRIEGLIEAILR</sequence>
<evidence type="ECO:0000313" key="2">
    <source>
        <dbReference type="Proteomes" id="UP000722989"/>
    </source>
</evidence>
<comment type="caution">
    <text evidence="1">The sequence shown here is derived from an EMBL/GenBank/DDBJ whole genome shotgun (WGS) entry which is preliminary data.</text>
</comment>
<organism evidence="1 2">
    <name type="scientific">Planosporangium thailandense</name>
    <dbReference type="NCBI Taxonomy" id="765197"/>
    <lineage>
        <taxon>Bacteria</taxon>
        <taxon>Bacillati</taxon>
        <taxon>Actinomycetota</taxon>
        <taxon>Actinomycetes</taxon>
        <taxon>Micromonosporales</taxon>
        <taxon>Micromonosporaceae</taxon>
        <taxon>Planosporangium</taxon>
    </lineage>
</organism>